<dbReference type="EMBL" id="JAHQCR010000015">
    <property type="protein sequence ID" value="MBU9720276.1"/>
    <property type="molecule type" value="Genomic_DNA"/>
</dbReference>
<dbReference type="RefSeq" id="WP_088073899.1">
    <property type="nucleotide sequence ID" value="NZ_JAHQCR010000015.1"/>
</dbReference>
<proteinExistence type="predicted"/>
<feature type="transmembrane region" description="Helical" evidence="1">
    <location>
        <begin position="34"/>
        <end position="51"/>
    </location>
</feature>
<keyword evidence="3" id="KW-1185">Reference proteome</keyword>
<evidence type="ECO:0000313" key="3">
    <source>
        <dbReference type="Proteomes" id="UP000790580"/>
    </source>
</evidence>
<evidence type="ECO:0000256" key="1">
    <source>
        <dbReference type="SAM" id="Phobius"/>
    </source>
</evidence>
<feature type="transmembrane region" description="Helical" evidence="1">
    <location>
        <begin position="7"/>
        <end position="28"/>
    </location>
</feature>
<sequence length="83" mass="8995">MRKYFGILSIIILILTILIMQFFVAGKVSGPTDMLILMIGVGLAILTALLSEKGRLKTIVLSLYAVLAVVFISVSIIFAVAHM</sequence>
<keyword evidence="1" id="KW-0812">Transmembrane</keyword>
<comment type="caution">
    <text evidence="2">The sequence shown here is derived from an EMBL/GenBank/DDBJ whole genome shotgun (WGS) entry which is preliminary data.</text>
</comment>
<keyword evidence="1" id="KW-1133">Transmembrane helix</keyword>
<protein>
    <recommendedName>
        <fullName evidence="4">DUF3953 domain-containing protein</fullName>
    </recommendedName>
</protein>
<keyword evidence="1" id="KW-0472">Membrane</keyword>
<feature type="transmembrane region" description="Helical" evidence="1">
    <location>
        <begin position="58"/>
        <end position="81"/>
    </location>
</feature>
<reference evidence="2 3" key="1">
    <citation type="submission" date="2021-06" db="EMBL/GenBank/DDBJ databases">
        <title>Bacillus sp. RD4P76, an endophyte from a halophyte.</title>
        <authorList>
            <person name="Sun J.-Q."/>
        </authorList>
    </citation>
    <scope>NUCLEOTIDE SEQUENCE [LARGE SCALE GENOMIC DNA]</scope>
    <source>
        <strain evidence="2 3">JCM 17098</strain>
    </source>
</reference>
<evidence type="ECO:0008006" key="4">
    <source>
        <dbReference type="Google" id="ProtNLM"/>
    </source>
</evidence>
<evidence type="ECO:0000313" key="2">
    <source>
        <dbReference type="EMBL" id="MBU9720276.1"/>
    </source>
</evidence>
<dbReference type="Proteomes" id="UP000790580">
    <property type="component" value="Unassembled WGS sequence"/>
</dbReference>
<accession>A0ABS6JNY1</accession>
<gene>
    <name evidence="2" type="ORF">KS407_02335</name>
</gene>
<name>A0ABS6JNY1_9BACI</name>
<organism evidence="2 3">
    <name type="scientific">Evansella alkalicola</name>
    <dbReference type="NCBI Taxonomy" id="745819"/>
    <lineage>
        <taxon>Bacteria</taxon>
        <taxon>Bacillati</taxon>
        <taxon>Bacillota</taxon>
        <taxon>Bacilli</taxon>
        <taxon>Bacillales</taxon>
        <taxon>Bacillaceae</taxon>
        <taxon>Evansella</taxon>
    </lineage>
</organism>